<dbReference type="PANTHER" id="PTHR46623:SF6">
    <property type="entry name" value="ALPHA_BETA-HYDROLASES SUPERFAMILY PROTEIN"/>
    <property type="match status" value="1"/>
</dbReference>
<evidence type="ECO:0000313" key="2">
    <source>
        <dbReference type="EMBL" id="MBR7617870.1"/>
    </source>
</evidence>
<reference evidence="2" key="1">
    <citation type="submission" date="2021-04" db="EMBL/GenBank/DDBJ databases">
        <title>Draft genome assembly of strain Phenylobacterium sp. 20VBR1 using MiniION and Illumina platforms.</title>
        <authorList>
            <person name="Thomas F.A."/>
            <person name="Krishnan K.P."/>
            <person name="Sinha R.K."/>
        </authorList>
    </citation>
    <scope>NUCLEOTIDE SEQUENCE</scope>
    <source>
        <strain evidence="2">20VBR1</strain>
    </source>
</reference>
<protein>
    <submittedName>
        <fullName evidence="2">Dienelactone hydrolase family protein</fullName>
    </submittedName>
</protein>
<feature type="domain" description="Dienelactone hydrolase" evidence="1">
    <location>
        <begin position="63"/>
        <end position="290"/>
    </location>
</feature>
<organism evidence="2 3">
    <name type="scientific">Phenylobacterium glaciei</name>
    <dbReference type="NCBI Taxonomy" id="2803784"/>
    <lineage>
        <taxon>Bacteria</taxon>
        <taxon>Pseudomonadati</taxon>
        <taxon>Pseudomonadota</taxon>
        <taxon>Alphaproteobacteria</taxon>
        <taxon>Caulobacterales</taxon>
        <taxon>Caulobacteraceae</taxon>
        <taxon>Phenylobacterium</taxon>
    </lineage>
</organism>
<dbReference type="InterPro" id="IPR002925">
    <property type="entry name" value="Dienelactn_hydro"/>
</dbReference>
<dbReference type="Pfam" id="PF01738">
    <property type="entry name" value="DLH"/>
    <property type="match status" value="1"/>
</dbReference>
<evidence type="ECO:0000313" key="3">
    <source>
        <dbReference type="Proteomes" id="UP000622580"/>
    </source>
</evidence>
<accession>A0A941CWH5</accession>
<dbReference type="InterPro" id="IPR051049">
    <property type="entry name" value="Dienelactone_hydrolase-like"/>
</dbReference>
<keyword evidence="2" id="KW-0378">Hydrolase</keyword>
<dbReference type="AlphaFoldDB" id="A0A941CWH5"/>
<dbReference type="PANTHER" id="PTHR46623">
    <property type="entry name" value="CARBOXYMETHYLENEBUTENOLIDASE-RELATED"/>
    <property type="match status" value="1"/>
</dbReference>
<gene>
    <name evidence="2" type="ORF">JKL49_00595</name>
</gene>
<dbReference type="Proteomes" id="UP000622580">
    <property type="component" value="Unassembled WGS sequence"/>
</dbReference>
<evidence type="ECO:0000259" key="1">
    <source>
        <dbReference type="Pfam" id="PF01738"/>
    </source>
</evidence>
<keyword evidence="3" id="KW-1185">Reference proteome</keyword>
<dbReference type="EMBL" id="JAGSGD010000001">
    <property type="protein sequence ID" value="MBR7617870.1"/>
    <property type="molecule type" value="Genomic_DNA"/>
</dbReference>
<proteinExistence type="predicted"/>
<dbReference type="RefSeq" id="WP_215337446.1">
    <property type="nucleotide sequence ID" value="NZ_JAGSGD010000001.1"/>
</dbReference>
<dbReference type="SUPFAM" id="SSF53474">
    <property type="entry name" value="alpha/beta-Hydrolases"/>
    <property type="match status" value="1"/>
</dbReference>
<dbReference type="Gene3D" id="3.40.50.1820">
    <property type="entry name" value="alpha/beta hydrolase"/>
    <property type="match status" value="1"/>
</dbReference>
<name>A0A941CWH5_9CAUL</name>
<dbReference type="GO" id="GO:0016787">
    <property type="term" value="F:hydrolase activity"/>
    <property type="evidence" value="ECO:0007669"/>
    <property type="project" value="UniProtKB-KW"/>
</dbReference>
<sequence length="302" mass="32375">MITLTRPEGTLASDLNLSRRALAGAVFGGYAVYALSAAAEPITTSADGLVTETVQVAASDRAIPAFVARPAAKGRFPVVVVVCEVFGVHEYIRDTCRRLARLGYVAIAPDFFVRAGDPSKISDFTEIRRIVATASDSQVTSDLEATLRFLKGQKYADKGHMGITGFCWGGAVAWLACERFKDFKAGAAWYGRLSAPNPGDFLGEPGRQWPIQLARDLHAPVIGLYAGKDAGIPLADIETMRAALQAAKKKGSEIIVYPDSQHGFHADYRASYDAKAAADAWARMLAHFAAHGVKPKAFKAEG</sequence>
<dbReference type="InterPro" id="IPR029058">
    <property type="entry name" value="AB_hydrolase_fold"/>
</dbReference>
<comment type="caution">
    <text evidence="2">The sequence shown here is derived from an EMBL/GenBank/DDBJ whole genome shotgun (WGS) entry which is preliminary data.</text>
</comment>